<dbReference type="Proteomes" id="UP000463871">
    <property type="component" value="Plasmid pMC64A"/>
</dbReference>
<evidence type="ECO:0000313" key="3">
    <source>
        <dbReference type="Proteomes" id="UP000463871"/>
    </source>
</evidence>
<dbReference type="AlphaFoldDB" id="A0AAE6VQW4"/>
<name>A0AAE6VQW4_AERME</name>
<keyword evidence="1" id="KW-0732">Signal</keyword>
<organism evidence="2 3">
    <name type="scientific">Aeromonas media</name>
    <dbReference type="NCBI Taxonomy" id="651"/>
    <lineage>
        <taxon>Bacteria</taxon>
        <taxon>Pseudomonadati</taxon>
        <taxon>Pseudomonadota</taxon>
        <taxon>Gammaproteobacteria</taxon>
        <taxon>Aeromonadales</taxon>
        <taxon>Aeromonadaceae</taxon>
        <taxon>Aeromonas</taxon>
    </lineage>
</organism>
<geneLocation type="plasmid" evidence="3">
    <name>pmc64a</name>
</geneLocation>
<sequence>MNMKTLRLWPLAAVLLTGVASAEESIAAKLMESKSCSENSSSQSRTCTYRIDSAFWVEITDIGSEYAAVHFMKSDYEEAPYYGSFATASGCVNVTKKGSGDDAFISPKNGKIYKIWTECRDETLK</sequence>
<reference evidence="2 3" key="1">
    <citation type="submission" date="2020-01" db="EMBL/GenBank/DDBJ databases">
        <title>Complete genome of Aeromonas media MC64.</title>
        <authorList>
            <person name="Cao G."/>
            <person name="Fu J."/>
            <person name="Zhong C."/>
        </authorList>
    </citation>
    <scope>NUCLEOTIDE SEQUENCE [LARGE SCALE GENOMIC DNA]</scope>
    <source>
        <strain evidence="2 3">MC64</strain>
        <plasmid evidence="3">pmc64a</plasmid>
    </source>
</reference>
<evidence type="ECO:0000313" key="2">
    <source>
        <dbReference type="EMBL" id="QHQ53747.1"/>
    </source>
</evidence>
<feature type="signal peptide" evidence="1">
    <location>
        <begin position="1"/>
        <end position="22"/>
    </location>
</feature>
<accession>A0AAE6VQW4</accession>
<dbReference type="EMBL" id="CP047963">
    <property type="protein sequence ID" value="QHQ53747.1"/>
    <property type="molecule type" value="Genomic_DNA"/>
</dbReference>
<protein>
    <submittedName>
        <fullName evidence="2">Uncharacterized protein</fullName>
    </submittedName>
</protein>
<gene>
    <name evidence="2" type="ORF">GWI30_23245</name>
</gene>
<evidence type="ECO:0000256" key="1">
    <source>
        <dbReference type="SAM" id="SignalP"/>
    </source>
</evidence>
<proteinExistence type="predicted"/>
<feature type="chain" id="PRO_5042162603" evidence="1">
    <location>
        <begin position="23"/>
        <end position="125"/>
    </location>
</feature>
<dbReference type="RefSeq" id="WP_114523302.1">
    <property type="nucleotide sequence ID" value="NZ_CAWPID010000002.1"/>
</dbReference>
<keyword evidence="2" id="KW-0614">Plasmid</keyword>